<dbReference type="Gene3D" id="3.30.70.3550">
    <property type="entry name" value="Leucyl/phenylalanyl-tRNA-protein transferase, N-terminal domain"/>
    <property type="match status" value="1"/>
</dbReference>
<dbReference type="GO" id="GO:0030163">
    <property type="term" value="P:protein catabolic process"/>
    <property type="evidence" value="ECO:0007669"/>
    <property type="project" value="UniProtKB-UniRule"/>
</dbReference>
<evidence type="ECO:0000313" key="6">
    <source>
        <dbReference type="Proteomes" id="UP000190989"/>
    </source>
</evidence>
<keyword evidence="2 4" id="KW-0808">Transferase</keyword>
<dbReference type="InterPro" id="IPR016181">
    <property type="entry name" value="Acyl_CoA_acyltransferase"/>
</dbReference>
<gene>
    <name evidence="4" type="primary">aat</name>
    <name evidence="5" type="ORF">SAMN06295987_101244</name>
</gene>
<evidence type="ECO:0000256" key="1">
    <source>
        <dbReference type="ARBA" id="ARBA00022490"/>
    </source>
</evidence>
<comment type="subcellular location">
    <subcellularLocation>
        <location evidence="4">Cytoplasm</location>
    </subcellularLocation>
</comment>
<accession>A0A1U6GSD2</accession>
<dbReference type="SUPFAM" id="SSF55729">
    <property type="entry name" value="Acyl-CoA N-acyltransferases (Nat)"/>
    <property type="match status" value="1"/>
</dbReference>
<keyword evidence="6" id="KW-1185">Reference proteome</keyword>
<evidence type="ECO:0000256" key="4">
    <source>
        <dbReference type="HAMAP-Rule" id="MF_00688"/>
    </source>
</evidence>
<dbReference type="EMBL" id="FVZE01000001">
    <property type="protein sequence ID" value="SLJ86429.1"/>
    <property type="molecule type" value="Genomic_DNA"/>
</dbReference>
<name>A0A1U6GSD2_9SPHN</name>
<dbReference type="EC" id="2.3.2.6" evidence="4"/>
<protein>
    <recommendedName>
        <fullName evidence="4">Leucyl/phenylalanyl-tRNA--protein transferase</fullName>
        <ecNumber evidence="4">2.3.2.6</ecNumber>
    </recommendedName>
    <alternativeName>
        <fullName evidence="4">L/F-transferase</fullName>
    </alternativeName>
    <alternativeName>
        <fullName evidence="4">Leucyltransferase</fullName>
    </alternativeName>
    <alternativeName>
        <fullName evidence="4">Phenyalanyltransferase</fullName>
    </alternativeName>
</protein>
<dbReference type="HAMAP" id="MF_00688">
    <property type="entry name" value="Leu_Phe_trans"/>
    <property type="match status" value="1"/>
</dbReference>
<dbReference type="InterPro" id="IPR042203">
    <property type="entry name" value="Leu/Phe-tRNA_Trfase_C"/>
</dbReference>
<comment type="similarity">
    <text evidence="4">Belongs to the L/F-transferase family.</text>
</comment>
<dbReference type="PANTHER" id="PTHR30098">
    <property type="entry name" value="LEUCYL/PHENYLALANYL-TRNA--PROTEIN TRANSFERASE"/>
    <property type="match status" value="1"/>
</dbReference>
<comment type="catalytic activity">
    <reaction evidence="4">
        <text>L-phenylalanyl-tRNA(Phe) + an N-terminal L-alpha-aminoacyl-[protein] = an N-terminal L-phenylalanyl-L-alpha-aminoacyl-[protein] + tRNA(Phe)</text>
        <dbReference type="Rhea" id="RHEA:43632"/>
        <dbReference type="Rhea" id="RHEA-COMP:9668"/>
        <dbReference type="Rhea" id="RHEA-COMP:9699"/>
        <dbReference type="Rhea" id="RHEA-COMP:10636"/>
        <dbReference type="Rhea" id="RHEA-COMP:10637"/>
        <dbReference type="ChEBI" id="CHEBI:78442"/>
        <dbReference type="ChEBI" id="CHEBI:78531"/>
        <dbReference type="ChEBI" id="CHEBI:78597"/>
        <dbReference type="ChEBI" id="CHEBI:83561"/>
        <dbReference type="EC" id="2.3.2.6"/>
    </reaction>
</comment>
<dbReference type="Gene3D" id="3.40.630.70">
    <property type="entry name" value="Leucyl/phenylalanyl-tRNA-protein transferase, C-terminal domain"/>
    <property type="match status" value="1"/>
</dbReference>
<dbReference type="InterPro" id="IPR042221">
    <property type="entry name" value="Leu/Phe-tRNA_Trfase_N"/>
</dbReference>
<dbReference type="InterPro" id="IPR004616">
    <property type="entry name" value="Leu/Phe-tRNA_Trfase"/>
</dbReference>
<dbReference type="Pfam" id="PF03588">
    <property type="entry name" value="Leu_Phe_trans"/>
    <property type="match status" value="1"/>
</dbReference>
<comment type="catalytic activity">
    <reaction evidence="4">
        <text>N-terminal L-arginyl-[protein] + L-leucyl-tRNA(Leu) = N-terminal L-leucyl-L-arginyl-[protein] + tRNA(Leu) + H(+)</text>
        <dbReference type="Rhea" id="RHEA:50416"/>
        <dbReference type="Rhea" id="RHEA-COMP:9613"/>
        <dbReference type="Rhea" id="RHEA-COMP:9622"/>
        <dbReference type="Rhea" id="RHEA-COMP:12672"/>
        <dbReference type="Rhea" id="RHEA-COMP:12673"/>
        <dbReference type="ChEBI" id="CHEBI:15378"/>
        <dbReference type="ChEBI" id="CHEBI:64719"/>
        <dbReference type="ChEBI" id="CHEBI:78442"/>
        <dbReference type="ChEBI" id="CHEBI:78494"/>
        <dbReference type="ChEBI" id="CHEBI:133044"/>
        <dbReference type="EC" id="2.3.2.6"/>
    </reaction>
</comment>
<dbReference type="PANTHER" id="PTHR30098:SF2">
    <property type="entry name" value="LEUCYL_PHENYLALANYL-TRNA--PROTEIN TRANSFERASE"/>
    <property type="match status" value="1"/>
</dbReference>
<comment type="catalytic activity">
    <reaction evidence="4">
        <text>N-terminal L-lysyl-[protein] + L-leucyl-tRNA(Leu) = N-terminal L-leucyl-L-lysyl-[protein] + tRNA(Leu) + H(+)</text>
        <dbReference type="Rhea" id="RHEA:12340"/>
        <dbReference type="Rhea" id="RHEA-COMP:9613"/>
        <dbReference type="Rhea" id="RHEA-COMP:9622"/>
        <dbReference type="Rhea" id="RHEA-COMP:12670"/>
        <dbReference type="Rhea" id="RHEA-COMP:12671"/>
        <dbReference type="ChEBI" id="CHEBI:15378"/>
        <dbReference type="ChEBI" id="CHEBI:65249"/>
        <dbReference type="ChEBI" id="CHEBI:78442"/>
        <dbReference type="ChEBI" id="CHEBI:78494"/>
        <dbReference type="ChEBI" id="CHEBI:133043"/>
        <dbReference type="EC" id="2.3.2.6"/>
    </reaction>
</comment>
<comment type="function">
    <text evidence="4">Functions in the N-end rule pathway of protein degradation where it conjugates Leu, Phe and, less efficiently, Met from aminoacyl-tRNAs to the N-termini of proteins containing an N-terminal arginine or lysine.</text>
</comment>
<keyword evidence="3 4" id="KW-0012">Acyltransferase</keyword>
<evidence type="ECO:0000256" key="3">
    <source>
        <dbReference type="ARBA" id="ARBA00023315"/>
    </source>
</evidence>
<proteinExistence type="inferred from homology"/>
<evidence type="ECO:0000256" key="2">
    <source>
        <dbReference type="ARBA" id="ARBA00022679"/>
    </source>
</evidence>
<dbReference type="GO" id="GO:0008914">
    <property type="term" value="F:leucyl-tRNA--protein transferase activity"/>
    <property type="evidence" value="ECO:0007669"/>
    <property type="project" value="UniProtKB-UniRule"/>
</dbReference>
<organism evidence="5 6">
    <name type="scientific">Novosphingobium mathurense</name>
    <dbReference type="NCBI Taxonomy" id="428990"/>
    <lineage>
        <taxon>Bacteria</taxon>
        <taxon>Pseudomonadati</taxon>
        <taxon>Pseudomonadota</taxon>
        <taxon>Alphaproteobacteria</taxon>
        <taxon>Sphingomonadales</taxon>
        <taxon>Sphingomonadaceae</taxon>
        <taxon>Novosphingobium</taxon>
    </lineage>
</organism>
<dbReference type="GO" id="GO:0005737">
    <property type="term" value="C:cytoplasm"/>
    <property type="evidence" value="ECO:0007669"/>
    <property type="project" value="UniProtKB-SubCell"/>
</dbReference>
<sequence>MDYKSVLTRYSTAQRFAKLLQGNTAVNKVPETTVHAPRTANMIEPELLMLAYRSGIFPMADSRDDPEIFWIEPRQRAILPLDGFHLSKSLARTLRRGRFTVTCNVAFSDVMEACAAPRAVREDDDEGGSWISHRIQDSYENLHFLGHAHSIECWQEALDGSGRQLVGGLYGVGFDRVFCGESMFSRVPDSSKVALAWLVAALRRAGAILLDCQFITPHLASLGAVEMPQKRYLTLLKAAQFALESDAEALGLGAGTGAGLGAGLGAGVLSLPEGFAALLADAAEAGLASCPGKLIAQDLTQTS</sequence>
<dbReference type="NCBIfam" id="TIGR00667">
    <property type="entry name" value="aat"/>
    <property type="match status" value="1"/>
</dbReference>
<evidence type="ECO:0000313" key="5">
    <source>
        <dbReference type="EMBL" id="SLJ86429.1"/>
    </source>
</evidence>
<reference evidence="6" key="1">
    <citation type="submission" date="2017-02" db="EMBL/GenBank/DDBJ databases">
        <authorList>
            <person name="Varghese N."/>
            <person name="Submissions S."/>
        </authorList>
    </citation>
    <scope>NUCLEOTIDE SEQUENCE [LARGE SCALE GENOMIC DNA]</scope>
    <source>
        <strain evidence="6">SM117</strain>
    </source>
</reference>
<dbReference type="STRING" id="428990.SAMN06295987_101244"/>
<keyword evidence="1 4" id="KW-0963">Cytoplasm</keyword>
<dbReference type="AlphaFoldDB" id="A0A1U6GSD2"/>
<dbReference type="Proteomes" id="UP000190989">
    <property type="component" value="Unassembled WGS sequence"/>
</dbReference>